<dbReference type="SUPFAM" id="SSF52172">
    <property type="entry name" value="CheY-like"/>
    <property type="match status" value="1"/>
</dbReference>
<accession>A0ABW2XR95</accession>
<dbReference type="InterPro" id="IPR001789">
    <property type="entry name" value="Sig_transdc_resp-reg_receiver"/>
</dbReference>
<gene>
    <name evidence="8" type="ORF">ACFQZM_27025</name>
</gene>
<reference evidence="9" key="1">
    <citation type="journal article" date="2019" name="Int. J. Syst. Evol. Microbiol.">
        <title>The Global Catalogue of Microorganisms (GCM) 10K type strain sequencing project: providing services to taxonomists for standard genome sequencing and annotation.</title>
        <authorList>
            <consortium name="The Broad Institute Genomics Platform"/>
            <consortium name="The Broad Institute Genome Sequencing Center for Infectious Disease"/>
            <person name="Wu L."/>
            <person name="Ma J."/>
        </authorList>
    </citation>
    <scope>NUCLEOTIDE SEQUENCE [LARGE SCALE GENOMIC DNA]</scope>
    <source>
        <strain evidence="9">JCM 9371</strain>
    </source>
</reference>
<dbReference type="InterPro" id="IPR058245">
    <property type="entry name" value="NreC/VraR/RcsB-like_REC"/>
</dbReference>
<comment type="caution">
    <text evidence="8">The sequence shown here is derived from an EMBL/GenBank/DDBJ whole genome shotgun (WGS) entry which is preliminary data.</text>
</comment>
<keyword evidence="3" id="KW-0238">DNA-binding</keyword>
<dbReference type="RefSeq" id="WP_131758872.1">
    <property type="nucleotide sequence ID" value="NZ_CAACUY010000061.1"/>
</dbReference>
<dbReference type="Proteomes" id="UP001597063">
    <property type="component" value="Unassembled WGS sequence"/>
</dbReference>
<evidence type="ECO:0000313" key="8">
    <source>
        <dbReference type="EMBL" id="MFD0688174.1"/>
    </source>
</evidence>
<evidence type="ECO:0000313" key="9">
    <source>
        <dbReference type="Proteomes" id="UP001597063"/>
    </source>
</evidence>
<keyword evidence="9" id="KW-1185">Reference proteome</keyword>
<dbReference type="PROSITE" id="PS50043">
    <property type="entry name" value="HTH_LUXR_2"/>
    <property type="match status" value="1"/>
</dbReference>
<dbReference type="SMART" id="SM00421">
    <property type="entry name" value="HTH_LUXR"/>
    <property type="match status" value="1"/>
</dbReference>
<dbReference type="EMBL" id="JBHTGP010000013">
    <property type="protein sequence ID" value="MFD0688174.1"/>
    <property type="molecule type" value="Genomic_DNA"/>
</dbReference>
<dbReference type="InterPro" id="IPR000792">
    <property type="entry name" value="Tscrpt_reg_LuxR_C"/>
</dbReference>
<dbReference type="InterPro" id="IPR039420">
    <property type="entry name" value="WalR-like"/>
</dbReference>
<dbReference type="InterPro" id="IPR011006">
    <property type="entry name" value="CheY-like_superfamily"/>
</dbReference>
<evidence type="ECO:0000256" key="5">
    <source>
        <dbReference type="PROSITE-ProRule" id="PRU00169"/>
    </source>
</evidence>
<evidence type="ECO:0000259" key="7">
    <source>
        <dbReference type="PROSITE" id="PS50110"/>
    </source>
</evidence>
<dbReference type="CDD" id="cd17535">
    <property type="entry name" value="REC_NarL-like"/>
    <property type="match status" value="1"/>
</dbReference>
<dbReference type="Pfam" id="PF00072">
    <property type="entry name" value="Response_reg"/>
    <property type="match status" value="1"/>
</dbReference>
<name>A0ABW2XR95_9ACTN</name>
<evidence type="ECO:0000259" key="6">
    <source>
        <dbReference type="PROSITE" id="PS50043"/>
    </source>
</evidence>
<dbReference type="Pfam" id="PF00196">
    <property type="entry name" value="GerE"/>
    <property type="match status" value="1"/>
</dbReference>
<dbReference type="CDD" id="cd06170">
    <property type="entry name" value="LuxR_C_like"/>
    <property type="match status" value="1"/>
</dbReference>
<feature type="modified residue" description="4-aspartylphosphate" evidence="5">
    <location>
        <position position="52"/>
    </location>
</feature>
<proteinExistence type="predicted"/>
<dbReference type="InterPro" id="IPR036388">
    <property type="entry name" value="WH-like_DNA-bd_sf"/>
</dbReference>
<dbReference type="PANTHER" id="PTHR43214">
    <property type="entry name" value="TWO-COMPONENT RESPONSE REGULATOR"/>
    <property type="match status" value="1"/>
</dbReference>
<dbReference type="PRINTS" id="PR00038">
    <property type="entry name" value="HTHLUXR"/>
</dbReference>
<evidence type="ECO:0000256" key="4">
    <source>
        <dbReference type="ARBA" id="ARBA00023163"/>
    </source>
</evidence>
<dbReference type="Gene3D" id="3.40.50.2300">
    <property type="match status" value="1"/>
</dbReference>
<feature type="domain" description="HTH luxR-type" evidence="6">
    <location>
        <begin position="140"/>
        <end position="211"/>
    </location>
</feature>
<dbReference type="SMART" id="SM00448">
    <property type="entry name" value="REC"/>
    <property type="match status" value="1"/>
</dbReference>
<keyword evidence="4" id="KW-0804">Transcription</keyword>
<protein>
    <submittedName>
        <fullName evidence="8">LuxR C-terminal-related transcriptional regulator</fullName>
    </submittedName>
</protein>
<keyword evidence="1 5" id="KW-0597">Phosphoprotein</keyword>
<sequence length="217" mass="23430">MRVIVVEDGLLDREGLLRVLSRLSHRVVATATRPEGVPALVARHRPDLVLLDVRLPPTGTDEGLRLAVRLRRDFPAVAVLVLSRYVDDYAAELLRENPSRVGYLLKDRLADAAALDEALHRIAAGGIAVDPDVVALPLAAHGGLRALTRRERDVLALMAQGLSDRGIAGRLHIAEATVSSHARGVFQKLGIGEDATGNRRVSAVLAYLADRRPPPGR</sequence>
<dbReference type="PROSITE" id="PS50110">
    <property type="entry name" value="RESPONSE_REGULATORY"/>
    <property type="match status" value="1"/>
</dbReference>
<evidence type="ECO:0000256" key="2">
    <source>
        <dbReference type="ARBA" id="ARBA00023015"/>
    </source>
</evidence>
<dbReference type="Gene3D" id="1.10.10.10">
    <property type="entry name" value="Winged helix-like DNA-binding domain superfamily/Winged helix DNA-binding domain"/>
    <property type="match status" value="1"/>
</dbReference>
<evidence type="ECO:0000256" key="3">
    <source>
        <dbReference type="ARBA" id="ARBA00023125"/>
    </source>
</evidence>
<evidence type="ECO:0000256" key="1">
    <source>
        <dbReference type="ARBA" id="ARBA00022553"/>
    </source>
</evidence>
<feature type="domain" description="Response regulatory" evidence="7">
    <location>
        <begin position="2"/>
        <end position="121"/>
    </location>
</feature>
<dbReference type="PANTHER" id="PTHR43214:SF24">
    <property type="entry name" value="TRANSCRIPTIONAL REGULATORY PROTEIN NARL-RELATED"/>
    <property type="match status" value="1"/>
</dbReference>
<organism evidence="8 9">
    <name type="scientific">Actinomadura fibrosa</name>
    <dbReference type="NCBI Taxonomy" id="111802"/>
    <lineage>
        <taxon>Bacteria</taxon>
        <taxon>Bacillati</taxon>
        <taxon>Actinomycetota</taxon>
        <taxon>Actinomycetes</taxon>
        <taxon>Streptosporangiales</taxon>
        <taxon>Thermomonosporaceae</taxon>
        <taxon>Actinomadura</taxon>
    </lineage>
</organism>
<keyword evidence="2" id="KW-0805">Transcription regulation</keyword>